<dbReference type="EMBL" id="CM016554">
    <property type="protein sequence ID" value="TKW26838.1"/>
    <property type="molecule type" value="Genomic_DNA"/>
</dbReference>
<feature type="compositionally biased region" description="Basic and acidic residues" evidence="1">
    <location>
        <begin position="30"/>
        <end position="39"/>
    </location>
</feature>
<name>A0A4U6VC28_SETVI</name>
<reference evidence="2" key="1">
    <citation type="submission" date="2019-03" db="EMBL/GenBank/DDBJ databases">
        <title>WGS assembly of Setaria viridis.</title>
        <authorList>
            <person name="Huang P."/>
            <person name="Jenkins J."/>
            <person name="Grimwood J."/>
            <person name="Barry K."/>
            <person name="Healey A."/>
            <person name="Mamidi S."/>
            <person name="Sreedasyam A."/>
            <person name="Shu S."/>
            <person name="Feldman M."/>
            <person name="Wu J."/>
            <person name="Yu Y."/>
            <person name="Chen C."/>
            <person name="Johnson J."/>
            <person name="Rokhsar D."/>
            <person name="Baxter I."/>
            <person name="Schmutz J."/>
            <person name="Brutnell T."/>
            <person name="Kellogg E."/>
        </authorList>
    </citation>
    <scope>NUCLEOTIDE SEQUENCE [LARGE SCALE GENOMIC DNA]</scope>
</reference>
<feature type="compositionally biased region" description="Low complexity" evidence="1">
    <location>
        <begin position="40"/>
        <end position="58"/>
    </location>
</feature>
<dbReference type="Proteomes" id="UP000298652">
    <property type="component" value="Chromosome 3"/>
</dbReference>
<keyword evidence="3" id="KW-1185">Reference proteome</keyword>
<proteinExistence type="predicted"/>
<gene>
    <name evidence="2" type="ORF">SEVIR_3G217760v2</name>
</gene>
<protein>
    <submittedName>
        <fullName evidence="2">Uncharacterized protein</fullName>
    </submittedName>
</protein>
<evidence type="ECO:0000313" key="2">
    <source>
        <dbReference type="EMBL" id="TKW26838.1"/>
    </source>
</evidence>
<dbReference type="AlphaFoldDB" id="A0A4U6VC28"/>
<accession>A0A4U6VC28</accession>
<sequence>MARSGSELTGCLRNHALRAMGPGAPTPRVIHHEHPRHDVPSASASSLPARLQQSSASRRPPPPPSLSLPNDRLGRPPCEQNHRQNHR</sequence>
<organism evidence="2 3">
    <name type="scientific">Setaria viridis</name>
    <name type="common">Green bristlegrass</name>
    <name type="synonym">Setaria italica subsp. viridis</name>
    <dbReference type="NCBI Taxonomy" id="4556"/>
    <lineage>
        <taxon>Eukaryota</taxon>
        <taxon>Viridiplantae</taxon>
        <taxon>Streptophyta</taxon>
        <taxon>Embryophyta</taxon>
        <taxon>Tracheophyta</taxon>
        <taxon>Spermatophyta</taxon>
        <taxon>Magnoliopsida</taxon>
        <taxon>Liliopsida</taxon>
        <taxon>Poales</taxon>
        <taxon>Poaceae</taxon>
        <taxon>PACMAD clade</taxon>
        <taxon>Panicoideae</taxon>
        <taxon>Panicodae</taxon>
        <taxon>Paniceae</taxon>
        <taxon>Cenchrinae</taxon>
        <taxon>Setaria</taxon>
    </lineage>
</organism>
<dbReference type="Gramene" id="TKW26838">
    <property type="protein sequence ID" value="TKW26838"/>
    <property type="gene ID" value="SEVIR_3G217760v2"/>
</dbReference>
<feature type="region of interest" description="Disordered" evidence="1">
    <location>
        <begin position="1"/>
        <end position="87"/>
    </location>
</feature>
<evidence type="ECO:0000256" key="1">
    <source>
        <dbReference type="SAM" id="MobiDB-lite"/>
    </source>
</evidence>
<evidence type="ECO:0000313" key="3">
    <source>
        <dbReference type="Proteomes" id="UP000298652"/>
    </source>
</evidence>